<comment type="caution">
    <text evidence="1">The sequence shown here is derived from an EMBL/GenBank/DDBJ whole genome shotgun (WGS) entry which is preliminary data.</text>
</comment>
<gene>
    <name evidence="1" type="ORF">EV182_005447</name>
</gene>
<name>A0ACC1HRP0_9FUNG</name>
<proteinExistence type="predicted"/>
<evidence type="ECO:0000313" key="1">
    <source>
        <dbReference type="EMBL" id="KAJ1677783.1"/>
    </source>
</evidence>
<sequence length="504" mass="56354">MLIEEKWRLEDIAKKSHRFTYLWCKAHGQYHNDEQKTRRYLEALPDELVWATIDDIHNGTELRTFEEVVKVIVVRAKRILNIQYNKKQHIQRNIPQSDVVSKSIPFEAAPCPQDNTADTAATAPAPTVLAMLKEQLEELALQVKELLTNSTKATTISRPCLYCDQQGHTKRQCKLLTQDLRAQIVRINHHGKLTNLSGEAYRLNMGRGGIRTLVTTATSKLVRSEPVQSVTSTATATVHREKAPVAATHDRVYYIHRSDSNRGDLPRIGKDERIVRRVPVEVDPVGAFSDGGLPGCTIGTYVGSKEIEERPAAMHPVGAPKPTFPIAMGNTIEKQSTVEERLAAGQIGDSGLSKQEVTYTSRQHRPVAEDLADMPTDTEILSATNREPDKVNTIPRETWKERPYLCPRAQEGKILTSSEKKRSERRTIAETCLLPSGLLPQGSKESPPCQAIDTDEEKKGATQERYERGGERRKNMLEKTKVTFGDSCRVRKAHGSGSDSLAEL</sequence>
<keyword evidence="2" id="KW-1185">Reference proteome</keyword>
<reference evidence="1" key="1">
    <citation type="submission" date="2022-06" db="EMBL/GenBank/DDBJ databases">
        <title>Phylogenomic reconstructions and comparative analyses of Kickxellomycotina fungi.</title>
        <authorList>
            <person name="Reynolds N.K."/>
            <person name="Stajich J.E."/>
            <person name="Barry K."/>
            <person name="Grigoriev I.V."/>
            <person name="Crous P."/>
            <person name="Smith M.E."/>
        </authorList>
    </citation>
    <scope>NUCLEOTIDE SEQUENCE</scope>
    <source>
        <strain evidence="1">RSA 2271</strain>
    </source>
</reference>
<protein>
    <submittedName>
        <fullName evidence="1">Uncharacterized protein</fullName>
    </submittedName>
</protein>
<accession>A0ACC1HRP0</accession>
<feature type="non-terminal residue" evidence="1">
    <location>
        <position position="504"/>
    </location>
</feature>
<evidence type="ECO:0000313" key="2">
    <source>
        <dbReference type="Proteomes" id="UP001145114"/>
    </source>
</evidence>
<dbReference type="Proteomes" id="UP001145114">
    <property type="component" value="Unassembled WGS sequence"/>
</dbReference>
<organism evidence="1 2">
    <name type="scientific">Spiromyces aspiralis</name>
    <dbReference type="NCBI Taxonomy" id="68401"/>
    <lineage>
        <taxon>Eukaryota</taxon>
        <taxon>Fungi</taxon>
        <taxon>Fungi incertae sedis</taxon>
        <taxon>Zoopagomycota</taxon>
        <taxon>Kickxellomycotina</taxon>
        <taxon>Kickxellomycetes</taxon>
        <taxon>Kickxellales</taxon>
        <taxon>Kickxellaceae</taxon>
        <taxon>Spiromyces</taxon>
    </lineage>
</organism>
<dbReference type="EMBL" id="JAMZIH010001939">
    <property type="protein sequence ID" value="KAJ1677783.1"/>
    <property type="molecule type" value="Genomic_DNA"/>
</dbReference>